<evidence type="ECO:0000313" key="3">
    <source>
        <dbReference type="Proteomes" id="UP001321760"/>
    </source>
</evidence>
<keyword evidence="1" id="KW-0812">Transmembrane</keyword>
<keyword evidence="1" id="KW-0472">Membrane</keyword>
<keyword evidence="1" id="KW-1133">Transmembrane helix</keyword>
<organism evidence="2 3">
    <name type="scientific">Podospora aff. communis PSN243</name>
    <dbReference type="NCBI Taxonomy" id="3040156"/>
    <lineage>
        <taxon>Eukaryota</taxon>
        <taxon>Fungi</taxon>
        <taxon>Dikarya</taxon>
        <taxon>Ascomycota</taxon>
        <taxon>Pezizomycotina</taxon>
        <taxon>Sordariomycetes</taxon>
        <taxon>Sordariomycetidae</taxon>
        <taxon>Sordariales</taxon>
        <taxon>Podosporaceae</taxon>
        <taxon>Podospora</taxon>
    </lineage>
</organism>
<dbReference type="AlphaFoldDB" id="A0AAV9GMW2"/>
<name>A0AAV9GMW2_9PEZI</name>
<comment type="caution">
    <text evidence="2">The sequence shown here is derived from an EMBL/GenBank/DDBJ whole genome shotgun (WGS) entry which is preliminary data.</text>
</comment>
<feature type="transmembrane region" description="Helical" evidence="1">
    <location>
        <begin position="47"/>
        <end position="67"/>
    </location>
</feature>
<keyword evidence="3" id="KW-1185">Reference proteome</keyword>
<accession>A0AAV9GMW2</accession>
<sequence>MIPQDPKNRIAWGFPHPSSSLKGPWASRLSDCEETKRCLACWPTSKAAIVCCISCFCLWVILGRAIIARRSHLKSVLSRVLPPKPAAGILPTAISLHAHAADIDRHDLLCVVRCMPDSPLPILSLRPCVLRGSRCGCQPPTCSLCPWHLRLDSRFWYLFVWLNSVCFDRCHELASKLCCGAGHVFSTGRQSCLVMFVAKPERQCSVLRY</sequence>
<reference evidence="2" key="2">
    <citation type="submission" date="2023-05" db="EMBL/GenBank/DDBJ databases">
        <authorList>
            <consortium name="Lawrence Berkeley National Laboratory"/>
            <person name="Steindorff A."/>
            <person name="Hensen N."/>
            <person name="Bonometti L."/>
            <person name="Westerberg I."/>
            <person name="Brannstrom I.O."/>
            <person name="Guillou S."/>
            <person name="Cros-Aarteil S."/>
            <person name="Calhoun S."/>
            <person name="Haridas S."/>
            <person name="Kuo A."/>
            <person name="Mondo S."/>
            <person name="Pangilinan J."/>
            <person name="Riley R."/>
            <person name="Labutti K."/>
            <person name="Andreopoulos B."/>
            <person name="Lipzen A."/>
            <person name="Chen C."/>
            <person name="Yanf M."/>
            <person name="Daum C."/>
            <person name="Ng V."/>
            <person name="Clum A."/>
            <person name="Ohm R."/>
            <person name="Martin F."/>
            <person name="Silar P."/>
            <person name="Natvig D."/>
            <person name="Lalanne C."/>
            <person name="Gautier V."/>
            <person name="Ament-Velasquez S.L."/>
            <person name="Kruys A."/>
            <person name="Hutchinson M.I."/>
            <person name="Powell A.J."/>
            <person name="Barry K."/>
            <person name="Miller A.N."/>
            <person name="Grigoriev I.V."/>
            <person name="Debuchy R."/>
            <person name="Gladieux P."/>
            <person name="Thoren M.H."/>
            <person name="Johannesson H."/>
        </authorList>
    </citation>
    <scope>NUCLEOTIDE SEQUENCE</scope>
    <source>
        <strain evidence="2">PSN243</strain>
    </source>
</reference>
<proteinExistence type="predicted"/>
<dbReference type="EMBL" id="MU865940">
    <property type="protein sequence ID" value="KAK4448835.1"/>
    <property type="molecule type" value="Genomic_DNA"/>
</dbReference>
<evidence type="ECO:0000256" key="1">
    <source>
        <dbReference type="SAM" id="Phobius"/>
    </source>
</evidence>
<protein>
    <submittedName>
        <fullName evidence="2">Uncharacterized protein</fullName>
    </submittedName>
</protein>
<dbReference type="Proteomes" id="UP001321760">
    <property type="component" value="Unassembled WGS sequence"/>
</dbReference>
<reference evidence="2" key="1">
    <citation type="journal article" date="2023" name="Mol. Phylogenet. Evol.">
        <title>Genome-scale phylogeny and comparative genomics of the fungal order Sordariales.</title>
        <authorList>
            <person name="Hensen N."/>
            <person name="Bonometti L."/>
            <person name="Westerberg I."/>
            <person name="Brannstrom I.O."/>
            <person name="Guillou S."/>
            <person name="Cros-Aarteil S."/>
            <person name="Calhoun S."/>
            <person name="Haridas S."/>
            <person name="Kuo A."/>
            <person name="Mondo S."/>
            <person name="Pangilinan J."/>
            <person name="Riley R."/>
            <person name="LaButti K."/>
            <person name="Andreopoulos B."/>
            <person name="Lipzen A."/>
            <person name="Chen C."/>
            <person name="Yan M."/>
            <person name="Daum C."/>
            <person name="Ng V."/>
            <person name="Clum A."/>
            <person name="Steindorff A."/>
            <person name="Ohm R.A."/>
            <person name="Martin F."/>
            <person name="Silar P."/>
            <person name="Natvig D.O."/>
            <person name="Lalanne C."/>
            <person name="Gautier V."/>
            <person name="Ament-Velasquez S.L."/>
            <person name="Kruys A."/>
            <person name="Hutchinson M.I."/>
            <person name="Powell A.J."/>
            <person name="Barry K."/>
            <person name="Miller A.N."/>
            <person name="Grigoriev I.V."/>
            <person name="Debuchy R."/>
            <person name="Gladieux P."/>
            <person name="Hiltunen Thoren M."/>
            <person name="Johannesson H."/>
        </authorList>
    </citation>
    <scope>NUCLEOTIDE SEQUENCE</scope>
    <source>
        <strain evidence="2">PSN243</strain>
    </source>
</reference>
<gene>
    <name evidence="2" type="ORF">QBC34DRAFT_100188</name>
</gene>
<evidence type="ECO:0000313" key="2">
    <source>
        <dbReference type="EMBL" id="KAK4448835.1"/>
    </source>
</evidence>